<evidence type="ECO:0000313" key="1">
    <source>
        <dbReference type="EMBL" id="MBD1319695.1"/>
    </source>
</evidence>
<reference evidence="1 2" key="1">
    <citation type="submission" date="2020-09" db="EMBL/GenBank/DDBJ databases">
        <title>Novel species in genus Gordonia.</title>
        <authorList>
            <person name="Zhang G."/>
        </authorList>
    </citation>
    <scope>NUCLEOTIDE SEQUENCE [LARGE SCALE GENOMIC DNA]</scope>
    <source>
        <strain evidence="1 2">ON-33</strain>
    </source>
</reference>
<dbReference type="Gene3D" id="3.90.25.10">
    <property type="entry name" value="UDP-galactose 4-epimerase, domain 1"/>
    <property type="match status" value="1"/>
</dbReference>
<dbReference type="EMBL" id="JACWMS010000002">
    <property type="protein sequence ID" value="MBD1319695.1"/>
    <property type="molecule type" value="Genomic_DNA"/>
</dbReference>
<dbReference type="SUPFAM" id="SSF51735">
    <property type="entry name" value="NAD(P)-binding Rossmann-fold domains"/>
    <property type="match status" value="1"/>
</dbReference>
<evidence type="ECO:0000313" key="2">
    <source>
        <dbReference type="Proteomes" id="UP000602395"/>
    </source>
</evidence>
<dbReference type="InterPro" id="IPR051604">
    <property type="entry name" value="Ergot_Alk_Oxidoreductase"/>
</dbReference>
<dbReference type="Gene3D" id="3.40.50.720">
    <property type="entry name" value="NAD(P)-binding Rossmann-like Domain"/>
    <property type="match status" value="1"/>
</dbReference>
<dbReference type="Proteomes" id="UP000602395">
    <property type="component" value="Unassembled WGS sequence"/>
</dbReference>
<keyword evidence="2" id="KW-1185">Reference proteome</keyword>
<dbReference type="InterPro" id="IPR036291">
    <property type="entry name" value="NAD(P)-bd_dom_sf"/>
</dbReference>
<dbReference type="PANTHER" id="PTHR43162:SF1">
    <property type="entry name" value="PRESTALK A DIFFERENTIATION PROTEIN A"/>
    <property type="match status" value="1"/>
</dbReference>
<organism evidence="1 2">
    <name type="scientific">Gordonia hankookensis</name>
    <dbReference type="NCBI Taxonomy" id="589403"/>
    <lineage>
        <taxon>Bacteria</taxon>
        <taxon>Bacillati</taxon>
        <taxon>Actinomycetota</taxon>
        <taxon>Actinomycetes</taxon>
        <taxon>Mycobacteriales</taxon>
        <taxon>Gordoniaceae</taxon>
        <taxon>Gordonia</taxon>
    </lineage>
</organism>
<sequence length="286" mass="30314">MNQNTNHPESAPVLVIGATGKTGRHVADRLEKMGRSVRRAGRSGATRFDWTERSTWAPALAGAGAVYIAYQPDLIVPGATDDIAELVRLADVAGVRRLVLLAGRGEREAQEAGRIVHAARAESTVLSCAWFDQNFSEGGFAPEIAGGSLTLPVGEVGEPFVDTRDIAEVAVAALLDETVQGGSPHAGQTYELTGPRLLTFAEAAAEIGAAYRRTISFNRVGAQEYRDLLSGFGVVEAEIDLLSSLFGTLFDGRNARVSGDVARVLGRPPTDFADYVDSTVGESVSR</sequence>
<dbReference type="RefSeq" id="WP_190266570.1">
    <property type="nucleotide sequence ID" value="NZ_BAABAD010000005.1"/>
</dbReference>
<accession>A0ABR7WAQ7</accession>
<name>A0ABR7WAQ7_9ACTN</name>
<proteinExistence type="predicted"/>
<protein>
    <submittedName>
        <fullName evidence="1">NmrA family transcriptional regulator</fullName>
    </submittedName>
</protein>
<gene>
    <name evidence="1" type="ORF">IDF66_08840</name>
</gene>
<comment type="caution">
    <text evidence="1">The sequence shown here is derived from an EMBL/GenBank/DDBJ whole genome shotgun (WGS) entry which is preliminary data.</text>
</comment>
<dbReference type="PANTHER" id="PTHR43162">
    <property type="match status" value="1"/>
</dbReference>